<dbReference type="PANTHER" id="PTHR23028">
    <property type="entry name" value="ACETYLTRANSFERASE"/>
    <property type="match status" value="1"/>
</dbReference>
<gene>
    <name evidence="3" type="ORF">C2L97_13915</name>
</gene>
<feature type="transmembrane region" description="Helical" evidence="1">
    <location>
        <begin position="15"/>
        <end position="35"/>
    </location>
</feature>
<proteinExistence type="predicted"/>
<dbReference type="GO" id="GO:0016747">
    <property type="term" value="F:acyltransferase activity, transferring groups other than amino-acyl groups"/>
    <property type="evidence" value="ECO:0007669"/>
    <property type="project" value="InterPro"/>
</dbReference>
<dbReference type="InterPro" id="IPR050879">
    <property type="entry name" value="Acyltransferase_3"/>
</dbReference>
<accession>A0A809DXS7</accession>
<feature type="domain" description="Acyltransferase 3" evidence="2">
    <location>
        <begin position="11"/>
        <end position="357"/>
    </location>
</feature>
<feature type="transmembrane region" description="Helical" evidence="1">
    <location>
        <begin position="275"/>
        <end position="294"/>
    </location>
</feature>
<feature type="transmembrane region" description="Helical" evidence="1">
    <location>
        <begin position="171"/>
        <end position="188"/>
    </location>
</feature>
<keyword evidence="1" id="KW-0812">Transmembrane</keyword>
<dbReference type="PANTHER" id="PTHR23028:SF134">
    <property type="entry name" value="PUTATIVE (AFU_ORTHOLOGUE AFUA_4G08520)-RELATED"/>
    <property type="match status" value="1"/>
</dbReference>
<dbReference type="EMBL" id="CP026092">
    <property type="protein sequence ID" value="AYB57018.1"/>
    <property type="molecule type" value="Genomic_DNA"/>
</dbReference>
<keyword evidence="1" id="KW-0472">Membrane</keyword>
<feature type="transmembrane region" description="Helical" evidence="1">
    <location>
        <begin position="55"/>
        <end position="87"/>
    </location>
</feature>
<evidence type="ECO:0000259" key="2">
    <source>
        <dbReference type="Pfam" id="PF01757"/>
    </source>
</evidence>
<evidence type="ECO:0000256" key="1">
    <source>
        <dbReference type="SAM" id="Phobius"/>
    </source>
</evidence>
<name>A0A809DXS7_RALSL</name>
<feature type="transmembrane region" description="Helical" evidence="1">
    <location>
        <begin position="248"/>
        <end position="269"/>
    </location>
</feature>
<feature type="transmembrane region" description="Helical" evidence="1">
    <location>
        <begin position="108"/>
        <end position="128"/>
    </location>
</feature>
<feature type="transmembrane region" description="Helical" evidence="1">
    <location>
        <begin position="347"/>
        <end position="373"/>
    </location>
</feature>
<feature type="transmembrane region" description="Helical" evidence="1">
    <location>
        <begin position="315"/>
        <end position="335"/>
    </location>
</feature>
<keyword evidence="1" id="KW-1133">Transmembrane helix</keyword>
<dbReference type="Pfam" id="PF01757">
    <property type="entry name" value="Acyl_transf_3"/>
    <property type="match status" value="1"/>
</dbReference>
<organism evidence="3">
    <name type="scientific">Ralstonia solanacearum</name>
    <name type="common">Pseudomonas solanacearum</name>
    <dbReference type="NCBI Taxonomy" id="305"/>
    <lineage>
        <taxon>Bacteria</taxon>
        <taxon>Pseudomonadati</taxon>
        <taxon>Pseudomonadota</taxon>
        <taxon>Betaproteobacteria</taxon>
        <taxon>Burkholderiales</taxon>
        <taxon>Burkholderiaceae</taxon>
        <taxon>Ralstonia</taxon>
        <taxon>Ralstonia solanacearum species complex</taxon>
    </lineage>
</organism>
<dbReference type="InterPro" id="IPR002656">
    <property type="entry name" value="Acyl_transf_3_dom"/>
</dbReference>
<dbReference type="AlphaFoldDB" id="A0A809DXS7"/>
<protein>
    <submittedName>
        <fullName evidence="3">Acyltransferase</fullName>
    </submittedName>
</protein>
<evidence type="ECO:0000313" key="3">
    <source>
        <dbReference type="EMBL" id="AYB57018.1"/>
    </source>
</evidence>
<keyword evidence="3" id="KW-0808">Transferase</keyword>
<sequence>MNRPTSDGFVARLEALRGIAALAVALFHAFIWIAFGEQRALFTKPVMDVHGLQATSARMIIAIFCGPAAVNVFSVNVFFVLSGFVLARSLRKTSPGIAMYARYIVKRGFRIFPALIVSIGLALLYRAMLYPGYEVFPIASTWFNWWYKDPITFQEAASNVLMLSASLNSNAWTLRIEMLASLILPFFVGILGKSGWLRTALLLIASLIWAVVTNNQETAPGELAHYAYMFVLGAALEKHIGQIPRVPLPFAAALWLLSIGTVIFVNAYWQLAHFLSTDAAIAVCATIWIWLIVADSESRYLACLDSRVVRYLGRLSYSFYILHFVFLYAIANWTLRGVPEHVLARYPIVAAGAVGLISIVVTLPAASLSYRFVEKPMIETGKRLASLRERLRTA</sequence>
<reference evidence="3" key="1">
    <citation type="submission" date="2018-01" db="EMBL/GenBank/DDBJ databases">
        <title>Complete Genome Sequence of three strains from Ralstonia solanacearum ecotype Moko sequevar IIA-53 from Brazil.</title>
        <authorList>
            <person name="Silva J.R."/>
            <person name="Albuquerque G.M.R."/>
            <person name="Pais A.K.L."/>
            <person name="Silva A.M.F."/>
            <person name="Boiteux M.E.N.F."/>
            <person name="Souza E.B."/>
            <person name="Mariano R.L.R."/>
        </authorList>
    </citation>
    <scope>NUCLEOTIDE SEQUENCE [LARGE SCALE GENOMIC DNA]</scope>
    <source>
        <strain evidence="3">SFC</strain>
    </source>
</reference>
<keyword evidence="3" id="KW-0012">Acyltransferase</keyword>